<protein>
    <submittedName>
        <fullName evidence="3">Trehalose-6-phosphate synthase</fullName>
    </submittedName>
</protein>
<dbReference type="CDD" id="cd03788">
    <property type="entry name" value="GT20_TPS"/>
    <property type="match status" value="1"/>
</dbReference>
<keyword evidence="4" id="KW-1185">Reference proteome</keyword>
<reference evidence="4" key="1">
    <citation type="journal article" date="2019" name="Int. J. Syst. Evol. Microbiol.">
        <title>The Global Catalogue of Microorganisms (GCM) 10K type strain sequencing project: providing services to taxonomists for standard genome sequencing and annotation.</title>
        <authorList>
            <consortium name="The Broad Institute Genomics Platform"/>
            <consortium name="The Broad Institute Genome Sequencing Center for Infectious Disease"/>
            <person name="Wu L."/>
            <person name="Ma J."/>
        </authorList>
    </citation>
    <scope>NUCLEOTIDE SEQUENCE [LARGE SCALE GENOMIC DNA]</scope>
    <source>
        <strain evidence="4">JCM 17919</strain>
    </source>
</reference>
<dbReference type="PANTHER" id="PTHR10788">
    <property type="entry name" value="TREHALOSE-6-PHOSPHATE SYNTHASE"/>
    <property type="match status" value="1"/>
</dbReference>
<dbReference type="InterPro" id="IPR001830">
    <property type="entry name" value="Glyco_trans_20"/>
</dbReference>
<name>A0ABP8HB10_9BACT</name>
<evidence type="ECO:0000256" key="1">
    <source>
        <dbReference type="ARBA" id="ARBA00008799"/>
    </source>
</evidence>
<dbReference type="PANTHER" id="PTHR10788:SF106">
    <property type="entry name" value="BCDNA.GH08860"/>
    <property type="match status" value="1"/>
</dbReference>
<gene>
    <name evidence="3" type="ORF">GCM10023184_32400</name>
</gene>
<evidence type="ECO:0000256" key="2">
    <source>
        <dbReference type="SAM" id="Phobius"/>
    </source>
</evidence>
<keyword evidence="2" id="KW-0812">Transmembrane</keyword>
<evidence type="ECO:0000313" key="3">
    <source>
        <dbReference type="EMBL" id="GAA4336873.1"/>
    </source>
</evidence>
<comment type="caution">
    <text evidence="3">The sequence shown here is derived from an EMBL/GenBank/DDBJ whole genome shotgun (WGS) entry which is preliminary data.</text>
</comment>
<feature type="transmembrane region" description="Helical" evidence="2">
    <location>
        <begin position="6"/>
        <end position="25"/>
    </location>
</feature>
<dbReference type="EMBL" id="BAABGY010000009">
    <property type="protein sequence ID" value="GAA4336873.1"/>
    <property type="molecule type" value="Genomic_DNA"/>
</dbReference>
<comment type="similarity">
    <text evidence="1">Belongs to the glycosyltransferase 20 family.</text>
</comment>
<proteinExistence type="inferred from homology"/>
<accession>A0ABP8HB10</accession>
<dbReference type="Gene3D" id="3.40.50.2000">
    <property type="entry name" value="Glycogen Phosphorylase B"/>
    <property type="match status" value="2"/>
</dbReference>
<dbReference type="SUPFAM" id="SSF53756">
    <property type="entry name" value="UDP-Glycosyltransferase/glycogen phosphorylase"/>
    <property type="match status" value="1"/>
</dbReference>
<dbReference type="RefSeq" id="WP_345256807.1">
    <property type="nucleotide sequence ID" value="NZ_BAABGY010000009.1"/>
</dbReference>
<dbReference type="Proteomes" id="UP001501725">
    <property type="component" value="Unassembled WGS sequence"/>
</dbReference>
<sequence>MKINLALVLAIIVAVGLVALGFTAFQISSEREKLNTELQARAVRNGDEFYRLHLDSLALRDSVLQDRADSLAGAYSFEAVLLYHRPDSMLPLKPPTIPVSTPGSDHIDLALSADSSLTRLTEGGRGSLFEYIKVVRRDSLPPIAIAYYTDASYIDRIINSIWMRNFARWFIQALLISVVTLLIVRRGVLLPVNRVIAWVRAARQGNVSELQQTAPNSFLSPLYQEITGIAHAMREAQAQAREEARLRTSAEAVWTPERLNEEMRHLLRNRKLIVVSNREPYMHIRQGKEIKCIMPASGMVTALEPILKACGGLWIASGSGDADRETVDAHDKVLVPPGEGKYTLRRIWITKEQEQHFYYGFSNEGLWPLCHIAHTRPVFRKEDWEHYCAVNEQYAAAVLEEIEGEVEPFILVQDYHFALLPRLIKERRPDARVAIFWHIPWPNPESFGICPWEKELLLGMLGADLVGFHTQYHCNNFLETVNGSLESRVIWEHFAVKIGSRLTQVKPFPISIAFTLKDLEAESGPARTEATELLRQYGISAESFGIGVDRIDYTKGLTEKFLAVERFFAQHPEYIGRFTFVQIGAPSRSLLKSYSDTISAVDAEAERINFKLKTKGWQPILLLKKHHSHEEILPFYQAAKFCLVTSLHDGMNLVAKEFIATRQHNDGVLILSQFAGAAHDLHGALIVNPYDTEGSAAAIYEALEMPEARQQQTMSGLRRTVMRKNVYAWAADILKSMAAING</sequence>
<keyword evidence="2" id="KW-1133">Transmembrane helix</keyword>
<organism evidence="3 4">
    <name type="scientific">Flaviaesturariibacter amylovorans</name>
    <dbReference type="NCBI Taxonomy" id="1084520"/>
    <lineage>
        <taxon>Bacteria</taxon>
        <taxon>Pseudomonadati</taxon>
        <taxon>Bacteroidota</taxon>
        <taxon>Chitinophagia</taxon>
        <taxon>Chitinophagales</taxon>
        <taxon>Chitinophagaceae</taxon>
        <taxon>Flaviaestuariibacter</taxon>
    </lineage>
</organism>
<evidence type="ECO:0000313" key="4">
    <source>
        <dbReference type="Proteomes" id="UP001501725"/>
    </source>
</evidence>
<keyword evidence="2" id="KW-0472">Membrane</keyword>
<dbReference type="Pfam" id="PF00982">
    <property type="entry name" value="Glyco_transf_20"/>
    <property type="match status" value="1"/>
</dbReference>